<dbReference type="EMBL" id="CP004005">
    <property type="protein sequence ID" value="AGH16933.1"/>
    <property type="molecule type" value="Genomic_DNA"/>
</dbReference>
<evidence type="ECO:0000313" key="8">
    <source>
        <dbReference type="EMBL" id="AGH16933.1"/>
    </source>
</evidence>
<feature type="binding site" evidence="7">
    <location>
        <position position="45"/>
    </location>
    <ligand>
        <name>Mg(2+)</name>
        <dbReference type="ChEBI" id="CHEBI:18420"/>
    </ligand>
</feature>
<keyword evidence="5 7" id="KW-0460">Magnesium</keyword>
<proteinExistence type="inferred from homology"/>
<evidence type="ECO:0000313" key="9">
    <source>
        <dbReference type="Proteomes" id="UP000011820"/>
    </source>
</evidence>
<accession>A0ABN4B3N4</accession>
<dbReference type="CDD" id="cd00515">
    <property type="entry name" value="HAM1"/>
    <property type="match status" value="1"/>
</dbReference>
<keyword evidence="9" id="KW-1185">Reference proteome</keyword>
<dbReference type="PANTHER" id="PTHR11067">
    <property type="entry name" value="INOSINE TRIPHOSPHATE PYROPHOSPHATASE/HAM1 PROTEIN"/>
    <property type="match status" value="1"/>
</dbReference>
<comment type="catalytic activity">
    <reaction evidence="7">
        <text>ITP + H2O = IMP + diphosphate + H(+)</text>
        <dbReference type="Rhea" id="RHEA:29399"/>
        <dbReference type="ChEBI" id="CHEBI:15377"/>
        <dbReference type="ChEBI" id="CHEBI:15378"/>
        <dbReference type="ChEBI" id="CHEBI:33019"/>
        <dbReference type="ChEBI" id="CHEBI:58053"/>
        <dbReference type="ChEBI" id="CHEBI:61402"/>
        <dbReference type="EC" id="3.6.1.66"/>
    </reaction>
</comment>
<dbReference type="PANTHER" id="PTHR11067:SF9">
    <property type="entry name" value="INOSINE TRIPHOSPHATE PYROPHOSPHATASE"/>
    <property type="match status" value="1"/>
</dbReference>
<evidence type="ECO:0000256" key="1">
    <source>
        <dbReference type="ARBA" id="ARBA00008023"/>
    </source>
</evidence>
<comment type="catalytic activity">
    <reaction evidence="7">
        <text>XTP + H2O = XMP + diphosphate + H(+)</text>
        <dbReference type="Rhea" id="RHEA:28610"/>
        <dbReference type="ChEBI" id="CHEBI:15377"/>
        <dbReference type="ChEBI" id="CHEBI:15378"/>
        <dbReference type="ChEBI" id="CHEBI:33019"/>
        <dbReference type="ChEBI" id="CHEBI:57464"/>
        <dbReference type="ChEBI" id="CHEBI:61314"/>
        <dbReference type="EC" id="3.6.1.66"/>
    </reaction>
</comment>
<keyword evidence="2 7" id="KW-0479">Metal-binding</keyword>
<evidence type="ECO:0000256" key="4">
    <source>
        <dbReference type="ARBA" id="ARBA00022801"/>
    </source>
</evidence>
<feature type="binding site" evidence="7">
    <location>
        <position position="186"/>
    </location>
    <ligand>
        <name>substrate</name>
    </ligand>
</feature>
<keyword evidence="4 7" id="KW-0378">Hydrolase</keyword>
<dbReference type="Pfam" id="PF01725">
    <property type="entry name" value="Ham1p_like"/>
    <property type="match status" value="1"/>
</dbReference>
<evidence type="ECO:0000256" key="3">
    <source>
        <dbReference type="ARBA" id="ARBA00022741"/>
    </source>
</evidence>
<evidence type="ECO:0000256" key="6">
    <source>
        <dbReference type="ARBA" id="ARBA00023080"/>
    </source>
</evidence>
<organism evidence="8 9">
    <name type="scientific">Candidatus Liberibacter asiaticus str. gxpsy</name>
    <dbReference type="NCBI Taxonomy" id="1174529"/>
    <lineage>
        <taxon>Bacteria</taxon>
        <taxon>Pseudomonadati</taxon>
        <taxon>Pseudomonadota</taxon>
        <taxon>Alphaproteobacteria</taxon>
        <taxon>Hyphomicrobiales</taxon>
        <taxon>Rhizobiaceae</taxon>
        <taxon>Liberibacter</taxon>
    </lineage>
</organism>
<protein>
    <recommendedName>
        <fullName evidence="7">dITP/XTP pyrophosphatase</fullName>
        <ecNumber evidence="7">3.6.1.66</ecNumber>
    </recommendedName>
    <alternativeName>
        <fullName evidence="7">Non-canonical purine NTP pyrophosphatase</fullName>
    </alternativeName>
    <alternativeName>
        <fullName evidence="7">Non-standard purine NTP pyrophosphatase</fullName>
    </alternativeName>
    <alternativeName>
        <fullName evidence="7">Nucleoside-triphosphate diphosphatase</fullName>
    </alternativeName>
    <alternativeName>
        <fullName evidence="7">Nucleoside-triphosphate pyrophosphatase</fullName>
        <shortName evidence="7">NTPase</shortName>
    </alternativeName>
</protein>
<feature type="binding site" evidence="7">
    <location>
        <position position="74"/>
    </location>
    <ligand>
        <name>Mg(2+)</name>
        <dbReference type="ChEBI" id="CHEBI:18420"/>
    </ligand>
</feature>
<dbReference type="InterPro" id="IPR002637">
    <property type="entry name" value="RdgB/HAM1"/>
</dbReference>
<feature type="binding site" evidence="7">
    <location>
        <begin position="13"/>
        <end position="18"/>
    </location>
    <ligand>
        <name>substrate</name>
    </ligand>
</feature>
<dbReference type="HAMAP" id="MF_01405">
    <property type="entry name" value="Non_canon_purine_NTPase"/>
    <property type="match status" value="1"/>
</dbReference>
<evidence type="ECO:0000256" key="5">
    <source>
        <dbReference type="ARBA" id="ARBA00022842"/>
    </source>
</evidence>
<dbReference type="Gene3D" id="3.90.950.10">
    <property type="match status" value="1"/>
</dbReference>
<keyword evidence="3 7" id="KW-0547">Nucleotide-binding</keyword>
<feature type="active site" description="Proton acceptor" evidence="7">
    <location>
        <position position="74"/>
    </location>
</feature>
<comment type="catalytic activity">
    <reaction evidence="7">
        <text>dITP + H2O = dIMP + diphosphate + H(+)</text>
        <dbReference type="Rhea" id="RHEA:28342"/>
        <dbReference type="ChEBI" id="CHEBI:15377"/>
        <dbReference type="ChEBI" id="CHEBI:15378"/>
        <dbReference type="ChEBI" id="CHEBI:33019"/>
        <dbReference type="ChEBI" id="CHEBI:61194"/>
        <dbReference type="ChEBI" id="CHEBI:61382"/>
        <dbReference type="EC" id="3.6.1.66"/>
    </reaction>
</comment>
<dbReference type="InterPro" id="IPR029001">
    <property type="entry name" value="ITPase-like_fam"/>
</dbReference>
<comment type="function">
    <text evidence="7">Pyrophosphatase that catalyzes the hydrolysis of nucleoside triphosphates to their monophosphate derivatives, with a high preference for the non-canonical purine nucleotides XTP (xanthosine triphosphate), dITP (deoxyinosine triphosphate) and ITP. Seems to function as a house-cleaning enzyme that removes non-canonical purine nucleotides from the nucleotide pool, thus preventing their incorporation into DNA/RNA and avoiding chromosomal lesions.</text>
</comment>
<comment type="similarity">
    <text evidence="1 7">Belongs to the HAM1 NTPase family.</text>
</comment>
<comment type="subunit">
    <text evidence="7">Homodimer.</text>
</comment>
<feature type="binding site" evidence="7">
    <location>
        <begin position="163"/>
        <end position="166"/>
    </location>
    <ligand>
        <name>substrate</name>
    </ligand>
</feature>
<dbReference type="EC" id="3.6.1.66" evidence="7"/>
<gene>
    <name evidence="8" type="ORF">WSI_02815</name>
</gene>
<evidence type="ECO:0000256" key="7">
    <source>
        <dbReference type="HAMAP-Rule" id="MF_01405"/>
    </source>
</evidence>
<sequence>MRKLIENNIVIASHNVDKIHEMDSLIMPLGIMTTSALELNLIIPEETGNSFEENAMIKSLTAAKNAGMPALSDDSGLVIDVLDGKPGIHSARWAESNTGERDFDMAMQKIENALRSKFAHDPAFRSAHFISVLSLAWPDGHVENFSGKVSGIIVWPPRGQLGFGYDPIFQPNGYDRTFGEMTEEEKNGGIDSATLFSILSTDLLSHRTRAFKCFVDNCLRIDEK</sequence>
<keyword evidence="6 7" id="KW-0546">Nucleotide metabolism</keyword>
<name>A0ABN4B3N4_LIBAS</name>
<comment type="cofactor">
    <cofactor evidence="7">
        <name>Mg(2+)</name>
        <dbReference type="ChEBI" id="CHEBI:18420"/>
    </cofactor>
    <text evidence="7">Binds 1 Mg(2+) ion per subunit.</text>
</comment>
<dbReference type="Proteomes" id="UP000011820">
    <property type="component" value="Chromosome"/>
</dbReference>
<reference evidence="8 9" key="1">
    <citation type="journal article" date="2013" name="Genome Announc.">
        <title>Complete Genome Sequence of a Chinese Strain of 'Candidatus Liberibacter asiaticus'.</title>
        <authorList>
            <person name="Lin H."/>
            <person name="Han C.S."/>
            <person name="Liu B."/>
            <person name="Lou B."/>
            <person name="Bai X."/>
            <person name="Deng C."/>
            <person name="Civerolo E.L."/>
            <person name="Gupta G."/>
        </authorList>
    </citation>
    <scope>NUCLEOTIDE SEQUENCE [LARGE SCALE GENOMIC DNA]</scope>
    <source>
        <strain evidence="9">gxpsy</strain>
    </source>
</reference>
<feature type="binding site" evidence="7">
    <location>
        <begin position="206"/>
        <end position="207"/>
    </location>
    <ligand>
        <name>substrate</name>
    </ligand>
</feature>
<dbReference type="SUPFAM" id="SSF52972">
    <property type="entry name" value="ITPase-like"/>
    <property type="match status" value="1"/>
</dbReference>
<feature type="binding site" evidence="7">
    <location>
        <position position="75"/>
    </location>
    <ligand>
        <name>substrate</name>
    </ligand>
</feature>
<dbReference type="RefSeq" id="WP_015452530.1">
    <property type="nucleotide sequence ID" value="NC_020549.1"/>
</dbReference>
<dbReference type="InterPro" id="IPR020922">
    <property type="entry name" value="dITP/XTP_pyrophosphatase"/>
</dbReference>
<evidence type="ECO:0000256" key="2">
    <source>
        <dbReference type="ARBA" id="ARBA00022723"/>
    </source>
</evidence>